<feature type="binding site" evidence="2">
    <location>
        <position position="145"/>
    </location>
    <ligand>
        <name>substrate</name>
    </ligand>
</feature>
<evidence type="ECO:0000256" key="2">
    <source>
        <dbReference type="PIRSR" id="PIRSR620023-2"/>
    </source>
</evidence>
<sequence length="331" mass="37438">MSEIIAIRVDGNSEIGFGHLMRMKALAREFDKLGAEVIFLSRNPENIEGYRVMQLERRTGDEEDLRVEEMLMEMQAGMFIIDSYEYNQERLDRAGQLALFTVYVDDLNLQPFNTDFVVNGNLYAPGLPYRGRARFLLGSKYLLMREEFAGVPLRLPHPDVEHVLITFGAADMENVTPGILPVLKSYKHFEDLHWHVVIGPVFRNAAEVEAVVRECTNVTLHYNPDIKMLMDFCDISISAAGSTTYELAACGVPALLVVAADNQLRLAQEAERQGMAFNLGWYHELDPASLYFALDRLINNQRLREKMAVRGQELIDGRGARRVAGVLLQLA</sequence>
<dbReference type="AlphaFoldDB" id="Q0B0E0"/>
<organism evidence="4 5">
    <name type="scientific">Syntrophomonas wolfei subsp. wolfei (strain DSM 2245B / Goettingen)</name>
    <dbReference type="NCBI Taxonomy" id="335541"/>
    <lineage>
        <taxon>Bacteria</taxon>
        <taxon>Bacillati</taxon>
        <taxon>Bacillota</taxon>
        <taxon>Clostridia</taxon>
        <taxon>Eubacteriales</taxon>
        <taxon>Syntrophomonadaceae</taxon>
        <taxon>Syntrophomonas</taxon>
    </lineage>
</organism>
<dbReference type="HOGENOM" id="CLU_023406_1_0_9"/>
<keyword evidence="5" id="KW-1185">Reference proteome</keyword>
<dbReference type="InterPro" id="IPR007235">
    <property type="entry name" value="Glyco_trans_28_C"/>
</dbReference>
<dbReference type="Proteomes" id="UP000001968">
    <property type="component" value="Chromosome"/>
</dbReference>
<keyword evidence="4" id="KW-0808">Transferase</keyword>
<accession>Q0B0E0</accession>
<dbReference type="PANTHER" id="PTHR21015:SF22">
    <property type="entry name" value="GLYCOSYLTRANSFERASE"/>
    <property type="match status" value="1"/>
</dbReference>
<dbReference type="Gene3D" id="3.40.50.2000">
    <property type="entry name" value="Glycogen Phosphorylase B"/>
    <property type="match status" value="1"/>
</dbReference>
<dbReference type="KEGG" id="swo:Swol_0212"/>
<dbReference type="eggNOG" id="COG3980">
    <property type="taxonomic scope" value="Bacteria"/>
</dbReference>
<dbReference type="EMBL" id="CP000448">
    <property type="protein sequence ID" value="ABI67564.1"/>
    <property type="molecule type" value="Genomic_DNA"/>
</dbReference>
<dbReference type="Gene3D" id="3.40.50.11190">
    <property type="match status" value="1"/>
</dbReference>
<name>Q0B0E0_SYNWW</name>
<dbReference type="PANTHER" id="PTHR21015">
    <property type="entry name" value="UDP-N-ACETYLGLUCOSAMINE--N-ACETYLMURAMYL-(PENTAPEPTIDE) PYROPHOSPHORYL-UNDECAPRENOL N-ACETYLGLUCOSAMINE TRANSFERASE 1"/>
    <property type="match status" value="1"/>
</dbReference>
<dbReference type="GO" id="GO:0016758">
    <property type="term" value="F:hexosyltransferase activity"/>
    <property type="evidence" value="ECO:0007669"/>
    <property type="project" value="InterPro"/>
</dbReference>
<protein>
    <submittedName>
        <fullName evidence="4">Glycosyltransferase</fullName>
    </submittedName>
</protein>
<feature type="active site" description="Proton acceptor" evidence="1">
    <location>
        <position position="19"/>
    </location>
</feature>
<dbReference type="InterPro" id="IPR020023">
    <property type="entry name" value="PseG"/>
</dbReference>
<proteinExistence type="predicted"/>
<feature type="domain" description="Glycosyl transferase family 28 C-terminal" evidence="3">
    <location>
        <begin position="169"/>
        <end position="307"/>
    </location>
</feature>
<dbReference type="NCBIfam" id="TIGR03590">
    <property type="entry name" value="PseG"/>
    <property type="match status" value="1"/>
</dbReference>
<reference evidence="5" key="1">
    <citation type="journal article" date="2010" name="Environ. Microbiol.">
        <title>The genome of Syntrophomonas wolfei: new insights into syntrophic metabolism and biohydrogen production.</title>
        <authorList>
            <person name="Sieber J.R."/>
            <person name="Sims D.R."/>
            <person name="Han C."/>
            <person name="Kim E."/>
            <person name="Lykidis A."/>
            <person name="Lapidus A.L."/>
            <person name="McDonnald E."/>
            <person name="Rohlin L."/>
            <person name="Culley D.E."/>
            <person name="Gunsalus R."/>
            <person name="McInerney M.J."/>
        </authorList>
    </citation>
    <scope>NUCLEOTIDE SEQUENCE [LARGE SCALE GENOMIC DNA]</scope>
    <source>
        <strain evidence="5">DSM 2245B / Goettingen</strain>
    </source>
</reference>
<feature type="binding site" evidence="2">
    <location>
        <begin position="17"/>
        <end position="18"/>
    </location>
    <ligand>
        <name>substrate</name>
    </ligand>
</feature>
<dbReference type="STRING" id="335541.Swol_0212"/>
<evidence type="ECO:0000313" key="4">
    <source>
        <dbReference type="EMBL" id="ABI67564.1"/>
    </source>
</evidence>
<feature type="binding site" evidence="2">
    <location>
        <position position="246"/>
    </location>
    <ligand>
        <name>substrate</name>
    </ligand>
</feature>
<dbReference type="SUPFAM" id="SSF53756">
    <property type="entry name" value="UDP-Glycosyltransferase/glycogen phosphorylase"/>
    <property type="match status" value="1"/>
</dbReference>
<dbReference type="Pfam" id="PF04101">
    <property type="entry name" value="Glyco_tran_28_C"/>
    <property type="match status" value="1"/>
</dbReference>
<evidence type="ECO:0000256" key="1">
    <source>
        <dbReference type="PIRSR" id="PIRSR620023-1"/>
    </source>
</evidence>
<gene>
    <name evidence="4" type="ordered locus">Swol_0212</name>
</gene>
<evidence type="ECO:0000259" key="3">
    <source>
        <dbReference type="Pfam" id="PF04101"/>
    </source>
</evidence>
<evidence type="ECO:0000313" key="5">
    <source>
        <dbReference type="Proteomes" id="UP000001968"/>
    </source>
</evidence>
<dbReference type="RefSeq" id="WP_011639673.1">
    <property type="nucleotide sequence ID" value="NC_008346.1"/>
</dbReference>